<accession>A0ABP8UTS0</accession>
<keyword evidence="2" id="KW-1185">Reference proteome</keyword>
<reference evidence="2" key="1">
    <citation type="journal article" date="2019" name="Int. J. Syst. Evol. Microbiol.">
        <title>The Global Catalogue of Microorganisms (GCM) 10K type strain sequencing project: providing services to taxonomists for standard genome sequencing and annotation.</title>
        <authorList>
            <consortium name="The Broad Institute Genomics Platform"/>
            <consortium name="The Broad Institute Genome Sequencing Center for Infectious Disease"/>
            <person name="Wu L."/>
            <person name="Ma J."/>
        </authorList>
    </citation>
    <scope>NUCLEOTIDE SEQUENCE [LARGE SCALE GENOMIC DNA]</scope>
    <source>
        <strain evidence="2">JCM 17939</strain>
    </source>
</reference>
<protein>
    <submittedName>
        <fullName evidence="1">Uncharacterized protein</fullName>
    </submittedName>
</protein>
<dbReference type="RefSeq" id="WP_345441636.1">
    <property type="nucleotide sequence ID" value="NZ_BAABHK010000022.1"/>
</dbReference>
<evidence type="ECO:0000313" key="2">
    <source>
        <dbReference type="Proteomes" id="UP001501442"/>
    </source>
</evidence>
<name>A0ABP8UTS0_9ACTN</name>
<dbReference type="EMBL" id="BAABHK010000022">
    <property type="protein sequence ID" value="GAA4638285.1"/>
    <property type="molecule type" value="Genomic_DNA"/>
</dbReference>
<comment type="caution">
    <text evidence="1">The sequence shown here is derived from an EMBL/GenBank/DDBJ whole genome shotgun (WGS) entry which is preliminary data.</text>
</comment>
<sequence>MENVEAESGEDGVGLIDGDVGAFESVEVDWCELAEVGSAQVAARRSSLN</sequence>
<evidence type="ECO:0000313" key="1">
    <source>
        <dbReference type="EMBL" id="GAA4638285.1"/>
    </source>
</evidence>
<proteinExistence type="predicted"/>
<organism evidence="1 2">
    <name type="scientific">Actinoallomurus vinaceus</name>
    <dbReference type="NCBI Taxonomy" id="1080074"/>
    <lineage>
        <taxon>Bacteria</taxon>
        <taxon>Bacillati</taxon>
        <taxon>Actinomycetota</taxon>
        <taxon>Actinomycetes</taxon>
        <taxon>Streptosporangiales</taxon>
        <taxon>Thermomonosporaceae</taxon>
        <taxon>Actinoallomurus</taxon>
    </lineage>
</organism>
<gene>
    <name evidence="1" type="ORF">GCM10023196_095370</name>
</gene>
<dbReference type="Proteomes" id="UP001501442">
    <property type="component" value="Unassembled WGS sequence"/>
</dbReference>